<evidence type="ECO:0000259" key="1">
    <source>
        <dbReference type="Pfam" id="PF02190"/>
    </source>
</evidence>
<accession>W4LZ79</accession>
<name>W4LZ79_ENTF1</name>
<comment type="caution">
    <text evidence="2">The sequence shown here is derived from an EMBL/GenBank/DDBJ whole genome shotgun (WGS) entry which is preliminary data.</text>
</comment>
<feature type="domain" description="Lon N-terminal" evidence="1">
    <location>
        <begin position="2"/>
        <end position="102"/>
    </location>
</feature>
<dbReference type="SUPFAM" id="SSF88697">
    <property type="entry name" value="PUA domain-like"/>
    <property type="match status" value="1"/>
</dbReference>
<dbReference type="Pfam" id="PF02190">
    <property type="entry name" value="LON_substr_bdg"/>
    <property type="match status" value="1"/>
</dbReference>
<reference evidence="2 3" key="1">
    <citation type="journal article" date="2014" name="Nature">
        <title>An environmental bacterial taxon with a large and distinct metabolic repertoire.</title>
        <authorList>
            <person name="Wilson M.C."/>
            <person name="Mori T."/>
            <person name="Ruckert C."/>
            <person name="Uria A.R."/>
            <person name="Helf M.J."/>
            <person name="Takada K."/>
            <person name="Gernert C."/>
            <person name="Steffens U.A."/>
            <person name="Heycke N."/>
            <person name="Schmitt S."/>
            <person name="Rinke C."/>
            <person name="Helfrich E.J."/>
            <person name="Brachmann A.O."/>
            <person name="Gurgui C."/>
            <person name="Wakimoto T."/>
            <person name="Kracht M."/>
            <person name="Crusemann M."/>
            <person name="Hentschel U."/>
            <person name="Abe I."/>
            <person name="Matsunaga S."/>
            <person name="Kalinowski J."/>
            <person name="Takeyama H."/>
            <person name="Piel J."/>
        </authorList>
    </citation>
    <scope>NUCLEOTIDE SEQUENCE [LARGE SCALE GENOMIC DNA]</scope>
    <source>
        <strain evidence="3">TSY1</strain>
    </source>
</reference>
<proteinExistence type="predicted"/>
<dbReference type="Proteomes" id="UP000019141">
    <property type="component" value="Unassembled WGS sequence"/>
</dbReference>
<dbReference type="EMBL" id="AZHW01000066">
    <property type="protein sequence ID" value="ETX03240.1"/>
    <property type="molecule type" value="Genomic_DNA"/>
</dbReference>
<dbReference type="HOGENOM" id="CLU_2166367_0_0_7"/>
<dbReference type="InterPro" id="IPR015947">
    <property type="entry name" value="PUA-like_sf"/>
</dbReference>
<protein>
    <recommendedName>
        <fullName evidence="1">Lon N-terminal domain-containing protein</fullName>
    </recommendedName>
</protein>
<gene>
    <name evidence="2" type="ORF">ETSY1_00785</name>
</gene>
<sequence>MTEFHDDRAYLRASVSLVHPQYAPGEDVNALADTLRQRFLDLLDARGISALELRTSLKLLGSPIDLVFFITSHLPLDHYVKQEILEQLAVGEQIAQLNDILSSSMGTHLN</sequence>
<dbReference type="InterPro" id="IPR003111">
    <property type="entry name" value="Lon_prtase_N"/>
</dbReference>
<dbReference type="Gene3D" id="1.20.58.1480">
    <property type="match status" value="1"/>
</dbReference>
<evidence type="ECO:0000313" key="2">
    <source>
        <dbReference type="EMBL" id="ETX03240.1"/>
    </source>
</evidence>
<organism evidence="2 3">
    <name type="scientific">Entotheonella factor</name>
    <dbReference type="NCBI Taxonomy" id="1429438"/>
    <lineage>
        <taxon>Bacteria</taxon>
        <taxon>Pseudomonadati</taxon>
        <taxon>Nitrospinota/Tectimicrobiota group</taxon>
        <taxon>Candidatus Tectimicrobiota</taxon>
        <taxon>Candidatus Entotheonellia</taxon>
        <taxon>Candidatus Entotheonellales</taxon>
        <taxon>Candidatus Entotheonellaceae</taxon>
        <taxon>Candidatus Entotheonella</taxon>
    </lineage>
</organism>
<keyword evidence="3" id="KW-1185">Reference proteome</keyword>
<evidence type="ECO:0000313" key="3">
    <source>
        <dbReference type="Proteomes" id="UP000019141"/>
    </source>
</evidence>
<dbReference type="AlphaFoldDB" id="W4LZ79"/>